<comment type="caution">
    <text evidence="5">The sequence shown here is derived from an EMBL/GenBank/DDBJ whole genome shotgun (WGS) entry which is preliminary data.</text>
</comment>
<dbReference type="GO" id="GO:0016846">
    <property type="term" value="F:carbon-sulfur lyase activity"/>
    <property type="evidence" value="ECO:0007669"/>
    <property type="project" value="InterPro"/>
</dbReference>
<dbReference type="OrthoDB" id="2993351at2759"/>
<dbReference type="Pfam" id="PF04828">
    <property type="entry name" value="GFA"/>
    <property type="match status" value="1"/>
</dbReference>
<dbReference type="PANTHER" id="PTHR28620">
    <property type="entry name" value="CENTROMERE PROTEIN V"/>
    <property type="match status" value="1"/>
</dbReference>
<feature type="domain" description="CENP-V/GFA" evidence="4">
    <location>
        <begin position="7"/>
        <end position="120"/>
    </location>
</feature>
<dbReference type="RefSeq" id="XP_043163328.1">
    <property type="nucleotide sequence ID" value="XM_043307393.1"/>
</dbReference>
<dbReference type="InterPro" id="IPR052355">
    <property type="entry name" value="CENP-V-like"/>
</dbReference>
<dbReference type="EMBL" id="BHVY01000010">
    <property type="protein sequence ID" value="GIJ92582.1"/>
    <property type="molecule type" value="Genomic_DNA"/>
</dbReference>
<keyword evidence="2" id="KW-0479">Metal-binding</keyword>
<keyword evidence="6" id="KW-1185">Reference proteome</keyword>
<keyword evidence="3" id="KW-0862">Zinc</keyword>
<sequence>MSDEKSYTASCHCGNVKLSFSKSPPIEEGDVVSCNCSICHINGYMLTFVPTSKVTFEMDKDAVSGYRFASRNYPHYFCRTCGTSMYAQADLPGKEDQPTGINVRAIQGIDIKSLKVREYDGKNLL</sequence>
<dbReference type="PROSITE" id="PS51891">
    <property type="entry name" value="CENP_V_GFA"/>
    <property type="match status" value="1"/>
</dbReference>
<evidence type="ECO:0000313" key="6">
    <source>
        <dbReference type="Proteomes" id="UP001043456"/>
    </source>
</evidence>
<evidence type="ECO:0000256" key="1">
    <source>
        <dbReference type="ARBA" id="ARBA00005495"/>
    </source>
</evidence>
<organism evidence="5 6">
    <name type="scientific">Aspergillus pseudoviridinutans</name>
    <dbReference type="NCBI Taxonomy" id="1517512"/>
    <lineage>
        <taxon>Eukaryota</taxon>
        <taxon>Fungi</taxon>
        <taxon>Dikarya</taxon>
        <taxon>Ascomycota</taxon>
        <taxon>Pezizomycotina</taxon>
        <taxon>Eurotiomycetes</taxon>
        <taxon>Eurotiomycetidae</taxon>
        <taxon>Eurotiales</taxon>
        <taxon>Aspergillaceae</taxon>
        <taxon>Aspergillus</taxon>
        <taxon>Aspergillus subgen. Fumigati</taxon>
    </lineage>
</organism>
<proteinExistence type="inferred from homology"/>
<gene>
    <name evidence="5" type="ORF">Asppvi_001860</name>
</gene>
<dbReference type="PANTHER" id="PTHR28620:SF1">
    <property type="entry name" value="CENP-V_GFA DOMAIN-CONTAINING PROTEIN"/>
    <property type="match status" value="1"/>
</dbReference>
<dbReference type="InterPro" id="IPR011057">
    <property type="entry name" value="Mss4-like_sf"/>
</dbReference>
<evidence type="ECO:0000256" key="3">
    <source>
        <dbReference type="ARBA" id="ARBA00022833"/>
    </source>
</evidence>
<dbReference type="GO" id="GO:0046872">
    <property type="term" value="F:metal ion binding"/>
    <property type="evidence" value="ECO:0007669"/>
    <property type="project" value="UniProtKB-KW"/>
</dbReference>
<dbReference type="GeneID" id="67000472"/>
<dbReference type="Proteomes" id="UP001043456">
    <property type="component" value="Unassembled WGS sequence"/>
</dbReference>
<accession>A0A9P3BJP7</accession>
<dbReference type="InterPro" id="IPR006913">
    <property type="entry name" value="CENP-V/GFA"/>
</dbReference>
<name>A0A9P3BJP7_9EURO</name>
<evidence type="ECO:0000256" key="2">
    <source>
        <dbReference type="ARBA" id="ARBA00022723"/>
    </source>
</evidence>
<comment type="similarity">
    <text evidence="1">Belongs to the Gfa family.</text>
</comment>
<dbReference type="AlphaFoldDB" id="A0A9P3BJP7"/>
<dbReference type="SUPFAM" id="SSF51316">
    <property type="entry name" value="Mss4-like"/>
    <property type="match status" value="1"/>
</dbReference>
<evidence type="ECO:0000313" key="5">
    <source>
        <dbReference type="EMBL" id="GIJ92582.1"/>
    </source>
</evidence>
<protein>
    <recommendedName>
        <fullName evidence="4">CENP-V/GFA domain-containing protein</fullName>
    </recommendedName>
</protein>
<dbReference type="Gene3D" id="2.170.150.70">
    <property type="match status" value="1"/>
</dbReference>
<evidence type="ECO:0000259" key="4">
    <source>
        <dbReference type="PROSITE" id="PS51891"/>
    </source>
</evidence>
<reference evidence="5 6" key="1">
    <citation type="submission" date="2018-10" db="EMBL/GenBank/DDBJ databases">
        <title>Pan-genome distribution and transcriptional activeness of fungal secondary metabolism genes in Aspergillus section Fumigati.</title>
        <authorList>
            <person name="Takahashi H."/>
            <person name="Umemura M."/>
            <person name="Ninomiya A."/>
            <person name="Kusuya Y."/>
            <person name="Urayama S."/>
            <person name="Shimizu M."/>
            <person name="Watanabe A."/>
            <person name="Kamei K."/>
            <person name="Yaguchi T."/>
            <person name="Hagiwara D."/>
        </authorList>
    </citation>
    <scope>NUCLEOTIDE SEQUENCE [LARGE SCALE GENOMIC DNA]</scope>
    <source>
        <strain evidence="5 6">IFM 55266</strain>
    </source>
</reference>